<comment type="similarity">
    <text evidence="1">Belongs to the glutaredoxin family.</text>
</comment>
<protein>
    <submittedName>
        <fullName evidence="4">Thioredoxin domain protein</fullName>
    </submittedName>
</protein>
<evidence type="ECO:0000256" key="2">
    <source>
        <dbReference type="ARBA" id="ARBA00022982"/>
    </source>
</evidence>
<dbReference type="AlphaFoldDB" id="Q18JQ4"/>
<dbReference type="PROSITE" id="PS51257">
    <property type="entry name" value="PROKAR_LIPOPROTEIN"/>
    <property type="match status" value="1"/>
</dbReference>
<dbReference type="Proteomes" id="UP000001975">
    <property type="component" value="Chromosome"/>
</dbReference>
<dbReference type="STRING" id="362976.HQ_1622A"/>
<organism evidence="4 5">
    <name type="scientific">Haloquadratum walsbyi (strain DSM 16790 / HBSQ001)</name>
    <dbReference type="NCBI Taxonomy" id="362976"/>
    <lineage>
        <taxon>Archaea</taxon>
        <taxon>Methanobacteriati</taxon>
        <taxon>Methanobacteriota</taxon>
        <taxon>Stenosarchaea group</taxon>
        <taxon>Halobacteria</taxon>
        <taxon>Halobacteriales</taxon>
        <taxon>Haloferacaceae</taxon>
        <taxon>Haloquadratum</taxon>
    </lineage>
</organism>
<dbReference type="eggNOG" id="arCOG02868">
    <property type="taxonomic scope" value="Archaea"/>
</dbReference>
<dbReference type="Gene3D" id="3.40.30.10">
    <property type="entry name" value="Glutaredoxin"/>
    <property type="match status" value="1"/>
</dbReference>
<dbReference type="KEGG" id="hwa:HQ_1622A"/>
<gene>
    <name evidence="4" type="ordered locus">HQ_1622A</name>
</gene>
<dbReference type="HOGENOM" id="CLU_000288_47_1_2"/>
<dbReference type="SUPFAM" id="SSF52833">
    <property type="entry name" value="Thioredoxin-like"/>
    <property type="match status" value="1"/>
</dbReference>
<keyword evidence="2" id="KW-0813">Transport</keyword>
<sequence>MNRRTFITSTGATTMFLTGCLSGNNEANSSNDTAGSSGGQSINSHPAASNLAAQPRLGDLDESQHTIIAFKDPSCPRCRAFKESTVPEIKRQLIDPNKGAYILRNYPVVYPWGEPASQALEATLERSETAHWKLQNYYYDMQRDLSTENVHGKTQTFLESNTEVTASAVIADVKSDACSDAVTADINAAERADLDGTTPSILLFRNGQYVTTAAGSISYDVIATALGEN</sequence>
<keyword evidence="2" id="KW-0249">Electron transport</keyword>
<dbReference type="InterPro" id="IPR012336">
    <property type="entry name" value="Thioredoxin-like_fold"/>
</dbReference>
<evidence type="ECO:0000313" key="4">
    <source>
        <dbReference type="EMBL" id="CAJ51750.2"/>
    </source>
</evidence>
<evidence type="ECO:0000256" key="1">
    <source>
        <dbReference type="ARBA" id="ARBA00007787"/>
    </source>
</evidence>
<dbReference type="EMBL" id="AM180088">
    <property type="protein sequence ID" value="CAJ51750.2"/>
    <property type="molecule type" value="Genomic_DNA"/>
</dbReference>
<proteinExistence type="inferred from homology"/>
<reference evidence="4 5" key="1">
    <citation type="journal article" date="2006" name="BMC Genomics">
        <title>The genome of the square archaeon Haloquadratum walsbyi: life at the limits of water activity.</title>
        <authorList>
            <person name="Bolhuis H.H."/>
            <person name="Palm P.P."/>
            <person name="Wende A.W."/>
            <person name="Falb M.M."/>
            <person name="Rampp M.M."/>
            <person name="Rodriguez-Valera F.F."/>
            <person name="Pfeiffer F.F."/>
            <person name="Oesterhelt D.D."/>
        </authorList>
    </citation>
    <scope>NUCLEOTIDE SEQUENCE [LARGE SCALE GENOMIC DNA]</scope>
    <source>
        <strain evidence="5">DSM 16790 / HBSQ001</strain>
    </source>
</reference>
<dbReference type="InterPro" id="IPR036249">
    <property type="entry name" value="Thioredoxin-like_sf"/>
</dbReference>
<dbReference type="Pfam" id="PF13462">
    <property type="entry name" value="Thioredoxin_4"/>
    <property type="match status" value="1"/>
</dbReference>
<evidence type="ECO:0000259" key="3">
    <source>
        <dbReference type="Pfam" id="PF13462"/>
    </source>
</evidence>
<accession>Q18JQ4</accession>
<name>Q18JQ4_HALWD</name>
<feature type="domain" description="Thioredoxin-like fold" evidence="3">
    <location>
        <begin position="62"/>
        <end position="203"/>
    </location>
</feature>
<keyword evidence="5" id="KW-1185">Reference proteome</keyword>
<evidence type="ECO:0000313" key="5">
    <source>
        <dbReference type="Proteomes" id="UP000001975"/>
    </source>
</evidence>